<feature type="transmembrane region" description="Helical" evidence="1">
    <location>
        <begin position="37"/>
        <end position="54"/>
    </location>
</feature>
<sequence>MLDPAVCIPHSRLCVTKKTLALVAATFTRYHVDTRCLMWGALLVHFFVHAVLTLS</sequence>
<evidence type="ECO:0000313" key="3">
    <source>
        <dbReference type="Proteomes" id="UP000265663"/>
    </source>
</evidence>
<gene>
    <name evidence="2" type="ORF">GMOD_00004735</name>
</gene>
<keyword evidence="1" id="KW-0812">Transmembrane</keyword>
<dbReference type="EMBL" id="KE747843">
    <property type="protein sequence ID" value="RMZ73928.1"/>
    <property type="molecule type" value="Genomic_DNA"/>
</dbReference>
<evidence type="ECO:0000256" key="1">
    <source>
        <dbReference type="SAM" id="Phobius"/>
    </source>
</evidence>
<accession>A0A3M7MHK5</accession>
<organism evidence="2 3">
    <name type="scientific">Pyrenophora seminiperda CCB06</name>
    <dbReference type="NCBI Taxonomy" id="1302712"/>
    <lineage>
        <taxon>Eukaryota</taxon>
        <taxon>Fungi</taxon>
        <taxon>Dikarya</taxon>
        <taxon>Ascomycota</taxon>
        <taxon>Pezizomycotina</taxon>
        <taxon>Dothideomycetes</taxon>
        <taxon>Pleosporomycetidae</taxon>
        <taxon>Pleosporales</taxon>
        <taxon>Pleosporineae</taxon>
        <taxon>Pleosporaceae</taxon>
        <taxon>Pyrenophora</taxon>
    </lineage>
</organism>
<keyword evidence="3" id="KW-1185">Reference proteome</keyword>
<proteinExistence type="predicted"/>
<protein>
    <submittedName>
        <fullName evidence="2">Uncharacterized protein</fullName>
    </submittedName>
</protein>
<keyword evidence="1" id="KW-1133">Transmembrane helix</keyword>
<keyword evidence="1" id="KW-0472">Membrane</keyword>
<evidence type="ECO:0000313" key="2">
    <source>
        <dbReference type="EMBL" id="RMZ73928.1"/>
    </source>
</evidence>
<reference evidence="2 3" key="1">
    <citation type="journal article" date="2014" name="PLoS ONE">
        <title>De novo Genome Assembly of the Fungal Plant Pathogen Pyrenophora semeniperda.</title>
        <authorList>
            <person name="Soliai M.M."/>
            <person name="Meyer S.E."/>
            <person name="Udall J.A."/>
            <person name="Elzinga D.E."/>
            <person name="Hermansen R.A."/>
            <person name="Bodily P.M."/>
            <person name="Hart A.A."/>
            <person name="Coleman C.E."/>
        </authorList>
    </citation>
    <scope>NUCLEOTIDE SEQUENCE [LARGE SCALE GENOMIC DNA]</scope>
    <source>
        <strain evidence="2 3">CCB06</strain>
        <tissue evidence="2">Mycelium</tissue>
    </source>
</reference>
<dbReference type="Proteomes" id="UP000265663">
    <property type="component" value="Unassembled WGS sequence"/>
</dbReference>
<dbReference type="AlphaFoldDB" id="A0A3M7MHK5"/>
<name>A0A3M7MHK5_9PLEO</name>